<dbReference type="Gene3D" id="3.40.50.2000">
    <property type="entry name" value="Glycogen Phosphorylase B"/>
    <property type="match status" value="1"/>
</dbReference>
<keyword evidence="2" id="KW-0808">Transferase</keyword>
<reference evidence="4" key="1">
    <citation type="submission" date="2013-06" db="EMBL/GenBank/DDBJ databases">
        <authorList>
            <person name="Zhao Q."/>
        </authorList>
    </citation>
    <scope>NUCLEOTIDE SEQUENCE</scope>
    <source>
        <strain evidence="4">cv. W1943</strain>
    </source>
</reference>
<evidence type="ECO:0000313" key="4">
    <source>
        <dbReference type="Proteomes" id="UP000008022"/>
    </source>
</evidence>
<name>A0A0E0PUG4_ORYRU</name>
<evidence type="ECO:0000256" key="1">
    <source>
        <dbReference type="ARBA" id="ARBA00009995"/>
    </source>
</evidence>
<dbReference type="HOGENOM" id="CLU_160970_0_0_1"/>
<proteinExistence type="inferred from homology"/>
<protein>
    <submittedName>
        <fullName evidence="3">Uncharacterized protein</fullName>
    </submittedName>
</protein>
<dbReference type="OMA" id="SGHACLW"/>
<dbReference type="PANTHER" id="PTHR48047">
    <property type="entry name" value="GLYCOSYLTRANSFERASE"/>
    <property type="match status" value="1"/>
</dbReference>
<dbReference type="eggNOG" id="KOG1192">
    <property type="taxonomic scope" value="Eukaryota"/>
</dbReference>
<dbReference type="AlphaFoldDB" id="A0A0E0PUG4"/>
<reference evidence="3" key="2">
    <citation type="submission" date="2015-06" db="UniProtKB">
        <authorList>
            <consortium name="EnsemblPlants"/>
        </authorList>
    </citation>
    <scope>IDENTIFICATION</scope>
</reference>
<dbReference type="GO" id="GO:0035251">
    <property type="term" value="F:UDP-glucosyltransferase activity"/>
    <property type="evidence" value="ECO:0007669"/>
    <property type="project" value="TreeGrafter"/>
</dbReference>
<comment type="similarity">
    <text evidence="1">Belongs to the UDP-glycosyltransferase family.</text>
</comment>
<sequence>MVTWTNLRQLSFGTLAHGRHGVVDSGHACLWAIGRSSGGDGKIVRGWVPQRAFVTHAGWNSVPESLAAGRPMLTWPVMAEQAANAKHVADILCAGVRVDRLLRGPNAAIVVGRVEVGVVMGQDPWVLSQSILTLKFF</sequence>
<dbReference type="Pfam" id="PF00201">
    <property type="entry name" value="UDPGT"/>
    <property type="match status" value="1"/>
</dbReference>
<dbReference type="SUPFAM" id="SSF53756">
    <property type="entry name" value="UDP-Glycosyltransferase/glycogen phosphorylase"/>
    <property type="match status" value="1"/>
</dbReference>
<organism evidence="3 4">
    <name type="scientific">Oryza rufipogon</name>
    <name type="common">Brownbeard rice</name>
    <name type="synonym">Asian wild rice</name>
    <dbReference type="NCBI Taxonomy" id="4529"/>
    <lineage>
        <taxon>Eukaryota</taxon>
        <taxon>Viridiplantae</taxon>
        <taxon>Streptophyta</taxon>
        <taxon>Embryophyta</taxon>
        <taxon>Tracheophyta</taxon>
        <taxon>Spermatophyta</taxon>
        <taxon>Magnoliopsida</taxon>
        <taxon>Liliopsida</taxon>
        <taxon>Poales</taxon>
        <taxon>Poaceae</taxon>
        <taxon>BOP clade</taxon>
        <taxon>Oryzoideae</taxon>
        <taxon>Oryzeae</taxon>
        <taxon>Oryzinae</taxon>
        <taxon>Oryza</taxon>
    </lineage>
</organism>
<dbReference type="InterPro" id="IPR002213">
    <property type="entry name" value="UDP_glucos_trans"/>
</dbReference>
<dbReference type="Proteomes" id="UP000008022">
    <property type="component" value="Unassembled WGS sequence"/>
</dbReference>
<dbReference type="STRING" id="4529.A0A0E0PUG4"/>
<accession>A0A0E0PUG4</accession>
<dbReference type="PANTHER" id="PTHR48047:SF236">
    <property type="entry name" value="UDP-GLYCOSYLTRANSFERASE 90A1"/>
    <property type="match status" value="1"/>
</dbReference>
<evidence type="ECO:0000313" key="3">
    <source>
        <dbReference type="EnsemblPlants" id="ORUFI06G05860.1"/>
    </source>
</evidence>
<dbReference type="EnsemblPlants" id="ORUFI06G05860.1">
    <property type="protein sequence ID" value="ORUFI06G05860.1"/>
    <property type="gene ID" value="ORUFI06G05860"/>
</dbReference>
<evidence type="ECO:0000256" key="2">
    <source>
        <dbReference type="ARBA" id="ARBA00022679"/>
    </source>
</evidence>
<keyword evidence="4" id="KW-1185">Reference proteome</keyword>
<dbReference type="Gramene" id="ORUFI06G05860.1">
    <property type="protein sequence ID" value="ORUFI06G05860.1"/>
    <property type="gene ID" value="ORUFI06G05860"/>
</dbReference>